<evidence type="ECO:0000256" key="3">
    <source>
        <dbReference type="ARBA" id="ARBA00022519"/>
    </source>
</evidence>
<accession>A0A0F6A5J3</accession>
<keyword evidence="5 8" id="KW-1133">Transmembrane helix</keyword>
<evidence type="ECO:0000256" key="8">
    <source>
        <dbReference type="SAM" id="Phobius"/>
    </source>
</evidence>
<sequence>MNEKAYIESKPKFSVIWIVPVIAIIITGWMLYQHQANKGHTIFLKMDNADGIIAGKTEIKVRSVQIGLVESLKLQIDQNAVIATIRIFKDYDSLLTKDAKFWTVKPRVDESGISGLNTLLSGAYIELLPGESTDTATLFTMQNQPALIAPDIEGVRYKLKAANAEVLDVGTGIFFRNYKIGQVETASFNEKTLEMDYGIFINSPYNELISKNAIFWVNSGVEVDLSTEGIRVSTGSLSKLIKGGISVDYPPNTEADTIAEQSTQYKLHKNFAVALERRFDLFDLYLVEFEQSIKGLKPGAPVEYRGMRIGTVEQVPAQLVRNGQPLYFQQDNTSIPVLIKVEYGRIYEVDQQAKEYWQSNIEKWIKNGLRASLKSGNLLTGAVYIELDFYSAAKPEIIAKHLVYPVLPSVPSGFTALSEQVMALLNKLNKLPLDDTLNEAHKTLTAYKQLGNETERLIKNLNNKKVPEKVDKNLTQLQGTLTQLTSSLKQFEKTLSTYQQGSSVMDQLTDTLSELESLSNTLKPVTKGLNEQPNMLIFDKDAAEDPIPRKRQ</sequence>
<name>A0A0F6A5J3_9GAMM</name>
<feature type="domain" description="Mce/MlaD" evidence="9">
    <location>
        <begin position="154"/>
        <end position="221"/>
    </location>
</feature>
<comment type="subcellular location">
    <subcellularLocation>
        <location evidence="1">Cell inner membrane</location>
    </subcellularLocation>
</comment>
<comment type="caution">
    <text evidence="10">The sequence shown here is derived from an EMBL/GenBank/DDBJ whole genome shotgun (WGS) entry which is preliminary data.</text>
</comment>
<proteinExistence type="predicted"/>
<evidence type="ECO:0000313" key="10">
    <source>
        <dbReference type="EMBL" id="KKE81472.1"/>
    </source>
</evidence>
<dbReference type="PATRIC" id="fig|1129367.4.peg.4741"/>
<dbReference type="InterPro" id="IPR003399">
    <property type="entry name" value="Mce/MlaD"/>
</dbReference>
<dbReference type="GO" id="GO:0005886">
    <property type="term" value="C:plasma membrane"/>
    <property type="evidence" value="ECO:0007669"/>
    <property type="project" value="UniProtKB-SubCell"/>
</dbReference>
<dbReference type="EMBL" id="AUXW01000187">
    <property type="protein sequence ID" value="KKE81472.1"/>
    <property type="molecule type" value="Genomic_DNA"/>
</dbReference>
<evidence type="ECO:0000256" key="2">
    <source>
        <dbReference type="ARBA" id="ARBA00022475"/>
    </source>
</evidence>
<dbReference type="Pfam" id="PF02470">
    <property type="entry name" value="MlaD"/>
    <property type="match status" value="3"/>
</dbReference>
<evidence type="ECO:0000256" key="5">
    <source>
        <dbReference type="ARBA" id="ARBA00022989"/>
    </source>
</evidence>
<dbReference type="AlphaFoldDB" id="A0A0F6A5J3"/>
<dbReference type="PANTHER" id="PTHR30462:SF2">
    <property type="entry name" value="INTERMEMBRANE TRANSPORT PROTEIN PQIB"/>
    <property type="match status" value="1"/>
</dbReference>
<evidence type="ECO:0000256" key="4">
    <source>
        <dbReference type="ARBA" id="ARBA00022692"/>
    </source>
</evidence>
<dbReference type="NCBIfam" id="NF008070">
    <property type="entry name" value="PRK10807.1"/>
    <property type="match status" value="1"/>
</dbReference>
<feature type="domain" description="Mce/MlaD" evidence="9">
    <location>
        <begin position="291"/>
        <end position="389"/>
    </location>
</feature>
<evidence type="ECO:0000313" key="11">
    <source>
        <dbReference type="Proteomes" id="UP000033434"/>
    </source>
</evidence>
<feature type="domain" description="Mce/MlaD" evidence="9">
    <location>
        <begin position="39"/>
        <end position="130"/>
    </location>
</feature>
<reference evidence="10 11" key="1">
    <citation type="journal article" date="2015" name="BMC Genomics">
        <title>Genome mining reveals unlocked bioactive potential of marine Gram-negative bacteria.</title>
        <authorList>
            <person name="Machado H."/>
            <person name="Sonnenschein E.C."/>
            <person name="Melchiorsen J."/>
            <person name="Gram L."/>
        </authorList>
    </citation>
    <scope>NUCLEOTIDE SEQUENCE [LARGE SCALE GENOMIC DNA]</scope>
    <source>
        <strain evidence="10 11">S4054</strain>
    </source>
</reference>
<keyword evidence="7" id="KW-0175">Coiled coil</keyword>
<dbReference type="InterPro" id="IPR051800">
    <property type="entry name" value="PqiA-PqiB_transport"/>
</dbReference>
<feature type="transmembrane region" description="Helical" evidence="8">
    <location>
        <begin position="12"/>
        <end position="32"/>
    </location>
</feature>
<keyword evidence="6 8" id="KW-0472">Membrane</keyword>
<feature type="coiled-coil region" evidence="7">
    <location>
        <begin position="444"/>
        <end position="494"/>
    </location>
</feature>
<protein>
    <submittedName>
        <fullName evidence="10">Mammalian cell entry protein</fullName>
    </submittedName>
</protein>
<dbReference type="RefSeq" id="WP_046358065.1">
    <property type="nucleotide sequence ID" value="NZ_AUXW01000187.1"/>
</dbReference>
<keyword evidence="4 8" id="KW-0812">Transmembrane</keyword>
<dbReference type="Proteomes" id="UP000033434">
    <property type="component" value="Unassembled WGS sequence"/>
</dbReference>
<keyword evidence="2" id="KW-1003">Cell membrane</keyword>
<gene>
    <name evidence="10" type="ORF">N479_03030</name>
</gene>
<keyword evidence="3" id="KW-0997">Cell inner membrane</keyword>
<evidence type="ECO:0000259" key="9">
    <source>
        <dbReference type="Pfam" id="PF02470"/>
    </source>
</evidence>
<dbReference type="PANTHER" id="PTHR30462">
    <property type="entry name" value="INTERMEMBRANE TRANSPORT PROTEIN PQIB-RELATED"/>
    <property type="match status" value="1"/>
</dbReference>
<organism evidence="10 11">
    <name type="scientific">Pseudoalteromonas luteoviolacea S4054</name>
    <dbReference type="NCBI Taxonomy" id="1129367"/>
    <lineage>
        <taxon>Bacteria</taxon>
        <taxon>Pseudomonadati</taxon>
        <taxon>Pseudomonadota</taxon>
        <taxon>Gammaproteobacteria</taxon>
        <taxon>Alteromonadales</taxon>
        <taxon>Pseudoalteromonadaceae</taxon>
        <taxon>Pseudoalteromonas</taxon>
    </lineage>
</organism>
<evidence type="ECO:0000256" key="6">
    <source>
        <dbReference type="ARBA" id="ARBA00023136"/>
    </source>
</evidence>
<evidence type="ECO:0000256" key="1">
    <source>
        <dbReference type="ARBA" id="ARBA00004533"/>
    </source>
</evidence>
<evidence type="ECO:0000256" key="7">
    <source>
        <dbReference type="SAM" id="Coils"/>
    </source>
</evidence>